<feature type="region of interest" description="Disordered" evidence="1">
    <location>
        <begin position="19"/>
        <end position="45"/>
    </location>
</feature>
<sequence length="132" mass="14586">MFNPKARTLLFAGDTVRARDPGAGPRPCGRAAHPGLRPRGRRRHPDLRQEHYLRLQPDPGIYCVDIDRSVNLNDEPIIQAASPTPHSDCGNRADTVTVWVKWALVHGHELSPGNFYLSIPQSTQYGMGPSAV</sequence>
<accession>A0A1H6F184</accession>
<evidence type="ECO:0000313" key="2">
    <source>
        <dbReference type="EMBL" id="SEH02949.1"/>
    </source>
</evidence>
<evidence type="ECO:0000313" key="3">
    <source>
        <dbReference type="Proteomes" id="UP000236732"/>
    </source>
</evidence>
<proteinExistence type="predicted"/>
<evidence type="ECO:0000256" key="1">
    <source>
        <dbReference type="SAM" id="MobiDB-lite"/>
    </source>
</evidence>
<feature type="compositionally biased region" description="Basic residues" evidence="1">
    <location>
        <begin position="36"/>
        <end position="45"/>
    </location>
</feature>
<keyword evidence="3" id="KW-1185">Reference proteome</keyword>
<dbReference type="EMBL" id="FNVT01000031">
    <property type="protein sequence ID" value="SEH02949.1"/>
    <property type="molecule type" value="Genomic_DNA"/>
</dbReference>
<name>A0A1H6F184_9ACTN</name>
<dbReference type="AlphaFoldDB" id="A0A1H6F184"/>
<organism evidence="2 3">
    <name type="scientific">Nonomuraea solani</name>
    <dbReference type="NCBI Taxonomy" id="1144553"/>
    <lineage>
        <taxon>Bacteria</taxon>
        <taxon>Bacillati</taxon>
        <taxon>Actinomycetota</taxon>
        <taxon>Actinomycetes</taxon>
        <taxon>Streptosporangiales</taxon>
        <taxon>Streptosporangiaceae</taxon>
        <taxon>Nonomuraea</taxon>
    </lineage>
</organism>
<reference evidence="2 3" key="1">
    <citation type="submission" date="2016-10" db="EMBL/GenBank/DDBJ databases">
        <authorList>
            <person name="de Groot N.N."/>
        </authorList>
    </citation>
    <scope>NUCLEOTIDE SEQUENCE [LARGE SCALE GENOMIC DNA]</scope>
    <source>
        <strain evidence="2 3">CGMCC 4.7037</strain>
    </source>
</reference>
<dbReference type="Proteomes" id="UP000236732">
    <property type="component" value="Unassembled WGS sequence"/>
</dbReference>
<protein>
    <submittedName>
        <fullName evidence="2">Uncharacterized protein</fullName>
    </submittedName>
</protein>
<gene>
    <name evidence="2" type="ORF">SAMN05444920_13161</name>
</gene>